<dbReference type="EMBL" id="JBJQOH010000004">
    <property type="protein sequence ID" value="KAL3689829.1"/>
    <property type="molecule type" value="Genomic_DNA"/>
</dbReference>
<feature type="compositionally biased region" description="Basic and acidic residues" evidence="1">
    <location>
        <begin position="19"/>
        <end position="35"/>
    </location>
</feature>
<accession>A0ABD3HI68</accession>
<dbReference type="Proteomes" id="UP001633002">
    <property type="component" value="Unassembled WGS sequence"/>
</dbReference>
<protein>
    <submittedName>
        <fullName evidence="2">Uncharacterized protein</fullName>
    </submittedName>
</protein>
<comment type="caution">
    <text evidence="2">The sequence shown here is derived from an EMBL/GenBank/DDBJ whole genome shotgun (WGS) entry which is preliminary data.</text>
</comment>
<feature type="region of interest" description="Disordered" evidence="1">
    <location>
        <begin position="19"/>
        <end position="56"/>
    </location>
</feature>
<evidence type="ECO:0000313" key="2">
    <source>
        <dbReference type="EMBL" id="KAL3689829.1"/>
    </source>
</evidence>
<organism evidence="2 3">
    <name type="scientific">Riccia sorocarpa</name>
    <dbReference type="NCBI Taxonomy" id="122646"/>
    <lineage>
        <taxon>Eukaryota</taxon>
        <taxon>Viridiplantae</taxon>
        <taxon>Streptophyta</taxon>
        <taxon>Embryophyta</taxon>
        <taxon>Marchantiophyta</taxon>
        <taxon>Marchantiopsida</taxon>
        <taxon>Marchantiidae</taxon>
        <taxon>Marchantiales</taxon>
        <taxon>Ricciaceae</taxon>
        <taxon>Riccia</taxon>
    </lineage>
</organism>
<sequence length="138" mass="15099">MDEEDFFKEFTAGKAKTQRLWEENKKKSGKGKEKVVQTAPSKKSDNTVLGPKEKLLGSSIRAETARISREAEKLPKKCPHAVEKIAPIHPPRAAFAPVDDVSSSGDDDRSSSGNETSDIEPLSDAPVLYQAYKGRLAT</sequence>
<dbReference type="AlphaFoldDB" id="A0ABD3HI68"/>
<proteinExistence type="predicted"/>
<keyword evidence="3" id="KW-1185">Reference proteome</keyword>
<feature type="region of interest" description="Disordered" evidence="1">
    <location>
        <begin position="85"/>
        <end position="126"/>
    </location>
</feature>
<reference evidence="2 3" key="1">
    <citation type="submission" date="2024-09" db="EMBL/GenBank/DDBJ databases">
        <title>Chromosome-scale assembly of Riccia sorocarpa.</title>
        <authorList>
            <person name="Paukszto L."/>
        </authorList>
    </citation>
    <scope>NUCLEOTIDE SEQUENCE [LARGE SCALE GENOMIC DNA]</scope>
    <source>
        <strain evidence="2">LP-2024</strain>
        <tissue evidence="2">Aerial parts of the thallus</tissue>
    </source>
</reference>
<gene>
    <name evidence="2" type="ORF">R1sor_016138</name>
</gene>
<evidence type="ECO:0000313" key="3">
    <source>
        <dbReference type="Proteomes" id="UP001633002"/>
    </source>
</evidence>
<evidence type="ECO:0000256" key="1">
    <source>
        <dbReference type="SAM" id="MobiDB-lite"/>
    </source>
</evidence>
<name>A0ABD3HI68_9MARC</name>